<sequence length="364" mass="39932">MSDNNLPSLRWGILENQGAGLISSWFVSDLCLERAEATTKHIIQAIGSSSKEKGSAFATKNCPSHTPNIYGNYDGVYSDPNVDIVYIGTPHTLHCENALAAIKAGKHVLCEKPLAINSRDSQKMIDAAREKGVFFMEAVWTRFFPIAKKLHALLHEEKIIGDIASVQVDFGLYMPIGEKDANHRTASRALGAGALLDIGIYSLTWASIVLDAAPRRNRDIEPGLSASMLFYSETDPEKKVDEEVAVVLRYPELKAQAVCTASLLYKKEEDFGQVYGSRGSIAIGGVSASKPGFLVIRVKDAEEKRIDFEVPGIGFHYEADAVAEDIRSGRTQSSVCSWDDTLTIMRRMDAARAICGLVYPQDEQ</sequence>
<evidence type="ECO:0000256" key="4">
    <source>
        <dbReference type="ARBA" id="ARBA00042988"/>
    </source>
</evidence>
<feature type="domain" description="Gfo/Idh/MocA-like oxidoreductase N-terminal" evidence="6">
    <location>
        <begin position="39"/>
        <end position="136"/>
    </location>
</feature>
<dbReference type="PANTHER" id="PTHR22604:SF105">
    <property type="entry name" value="TRANS-1,2-DIHYDROBENZENE-1,2-DIOL DEHYDROGENASE"/>
    <property type="match status" value="1"/>
</dbReference>
<evidence type="ECO:0000259" key="7">
    <source>
        <dbReference type="Pfam" id="PF22725"/>
    </source>
</evidence>
<dbReference type="GO" id="GO:0047837">
    <property type="term" value="F:D-xylose 1-dehydrogenase (NADP+) activity"/>
    <property type="evidence" value="ECO:0007669"/>
    <property type="project" value="UniProtKB-EC"/>
</dbReference>
<reference evidence="8" key="1">
    <citation type="submission" date="2023-01" db="EMBL/GenBank/DDBJ databases">
        <authorList>
            <person name="Piombo E."/>
        </authorList>
    </citation>
    <scope>NUCLEOTIDE SEQUENCE</scope>
</reference>
<keyword evidence="2" id="KW-0560">Oxidoreductase</keyword>
<feature type="domain" description="GFO/IDH/MocA-like oxidoreductase" evidence="7">
    <location>
        <begin position="156"/>
        <end position="281"/>
    </location>
</feature>
<evidence type="ECO:0000256" key="3">
    <source>
        <dbReference type="ARBA" id="ARBA00038984"/>
    </source>
</evidence>
<name>A0AA35QCF5_9HYPO</name>
<dbReference type="EMBL" id="CABFNP030001316">
    <property type="protein sequence ID" value="CAI6099425.1"/>
    <property type="molecule type" value="Genomic_DNA"/>
</dbReference>
<comment type="caution">
    <text evidence="8">The sequence shown here is derived from an EMBL/GenBank/DDBJ whole genome shotgun (WGS) entry which is preliminary data.</text>
</comment>
<dbReference type="InterPro" id="IPR050984">
    <property type="entry name" value="Gfo/Idh/MocA_domain"/>
</dbReference>
<dbReference type="InterPro" id="IPR000683">
    <property type="entry name" value="Gfo/Idh/MocA-like_OxRdtase_N"/>
</dbReference>
<evidence type="ECO:0000313" key="9">
    <source>
        <dbReference type="Proteomes" id="UP001160390"/>
    </source>
</evidence>
<dbReference type="Pfam" id="PF01408">
    <property type="entry name" value="GFO_IDH_MocA"/>
    <property type="match status" value="1"/>
</dbReference>
<evidence type="ECO:0000256" key="1">
    <source>
        <dbReference type="ARBA" id="ARBA00010928"/>
    </source>
</evidence>
<dbReference type="InterPro" id="IPR055170">
    <property type="entry name" value="GFO_IDH_MocA-like_dom"/>
</dbReference>
<gene>
    <name evidence="8" type="ORF">CCHLO57077_00009707</name>
</gene>
<accession>A0AA35QCF5</accession>
<keyword evidence="9" id="KW-1185">Reference proteome</keyword>
<dbReference type="GO" id="GO:0000166">
    <property type="term" value="F:nucleotide binding"/>
    <property type="evidence" value="ECO:0007669"/>
    <property type="project" value="InterPro"/>
</dbReference>
<organism evidence="8 9">
    <name type="scientific">Clonostachys chloroleuca</name>
    <dbReference type="NCBI Taxonomy" id="1926264"/>
    <lineage>
        <taxon>Eukaryota</taxon>
        <taxon>Fungi</taxon>
        <taxon>Dikarya</taxon>
        <taxon>Ascomycota</taxon>
        <taxon>Pezizomycotina</taxon>
        <taxon>Sordariomycetes</taxon>
        <taxon>Hypocreomycetidae</taxon>
        <taxon>Hypocreales</taxon>
        <taxon>Bionectriaceae</taxon>
        <taxon>Clonostachys</taxon>
    </lineage>
</organism>
<dbReference type="SUPFAM" id="SSF55347">
    <property type="entry name" value="Glyceraldehyde-3-phosphate dehydrogenase-like, C-terminal domain"/>
    <property type="match status" value="1"/>
</dbReference>
<protein>
    <recommendedName>
        <fullName evidence="3">D-xylose 1-dehydrogenase (NADP(+), D-xylono-1,5-lactone-forming)</fullName>
        <ecNumber evidence="3">1.1.1.179</ecNumber>
    </recommendedName>
    <alternativeName>
        <fullName evidence="4">D-xylose-NADP dehydrogenase</fullName>
    </alternativeName>
</protein>
<dbReference type="SUPFAM" id="SSF51735">
    <property type="entry name" value="NAD(P)-binding Rossmann-fold domains"/>
    <property type="match status" value="1"/>
</dbReference>
<evidence type="ECO:0000313" key="8">
    <source>
        <dbReference type="EMBL" id="CAI6099425.1"/>
    </source>
</evidence>
<evidence type="ECO:0000256" key="5">
    <source>
        <dbReference type="ARBA" id="ARBA00049233"/>
    </source>
</evidence>
<dbReference type="InterPro" id="IPR036291">
    <property type="entry name" value="NAD(P)-bd_dom_sf"/>
</dbReference>
<dbReference type="AlphaFoldDB" id="A0AA35QCF5"/>
<dbReference type="Proteomes" id="UP001160390">
    <property type="component" value="Unassembled WGS sequence"/>
</dbReference>
<dbReference type="EC" id="1.1.1.179" evidence="3"/>
<dbReference type="Gene3D" id="3.30.360.10">
    <property type="entry name" value="Dihydrodipicolinate Reductase, domain 2"/>
    <property type="match status" value="1"/>
</dbReference>
<evidence type="ECO:0000259" key="6">
    <source>
        <dbReference type="Pfam" id="PF01408"/>
    </source>
</evidence>
<comment type="catalytic activity">
    <reaction evidence="5">
        <text>D-xylose + NADP(+) = D-xylono-1,5-lactone + NADPH + H(+)</text>
        <dbReference type="Rhea" id="RHEA:22000"/>
        <dbReference type="ChEBI" id="CHEBI:15378"/>
        <dbReference type="ChEBI" id="CHEBI:15867"/>
        <dbReference type="ChEBI" id="CHEBI:53455"/>
        <dbReference type="ChEBI" id="CHEBI:57783"/>
        <dbReference type="ChEBI" id="CHEBI:58349"/>
        <dbReference type="EC" id="1.1.1.179"/>
    </reaction>
</comment>
<dbReference type="Gene3D" id="3.40.50.720">
    <property type="entry name" value="NAD(P)-binding Rossmann-like Domain"/>
    <property type="match status" value="1"/>
</dbReference>
<proteinExistence type="inferred from homology"/>
<comment type="similarity">
    <text evidence="1">Belongs to the Gfo/Idh/MocA family.</text>
</comment>
<evidence type="ECO:0000256" key="2">
    <source>
        <dbReference type="ARBA" id="ARBA00023002"/>
    </source>
</evidence>
<dbReference type="PANTHER" id="PTHR22604">
    <property type="entry name" value="OXIDOREDUCTASES"/>
    <property type="match status" value="1"/>
</dbReference>
<dbReference type="Pfam" id="PF22725">
    <property type="entry name" value="GFO_IDH_MocA_C3"/>
    <property type="match status" value="1"/>
</dbReference>